<dbReference type="Gene3D" id="4.10.1000.10">
    <property type="entry name" value="Zinc finger, CCCH-type"/>
    <property type="match status" value="1"/>
</dbReference>
<evidence type="ECO:0000259" key="9">
    <source>
        <dbReference type="PROSITE" id="PS50089"/>
    </source>
</evidence>
<keyword evidence="7 8" id="KW-0862">Zinc</keyword>
<dbReference type="Proteomes" id="UP000184330">
    <property type="component" value="Unassembled WGS sequence"/>
</dbReference>
<dbReference type="AlphaFoldDB" id="A0A1L7XT76"/>
<dbReference type="InterPro" id="IPR007110">
    <property type="entry name" value="Ig-like_dom"/>
</dbReference>
<gene>
    <name evidence="13" type="ORF">PAC_18094</name>
</gene>
<sequence>MAPCKFYTQGRCLFGASCKNSHEATDPSNQLKLFEKTEPTFHPSTIPSTPLEGGPLVVCKFFAWGSCKYGAACRYLHVEPKSDAAKLQIANLPMHVKNVSYQPKDSSLSWRPEAPVFEPQAQTTVKISLSQNDEDPVVPANLDKKPISTDLCGENEVSREINGAITTFKDGAEVAQIQLLSDFSTVQIEGLDPNSNVLKVSEILSRLGFTVSESNIVVRNLGEQSCVAEVKVENPNFAKIVNQNLRRQHEDGVLINLSIKPIVRAATAGASGNRLQVSTVACTWYQASRVAWLPYSSRKKAQDAKSALEMQKVRHRTLDCSIQQNHGTFRNPRITWTLQVSNLHMSTSDRDLLGLLSGNVRPNGITLGRPSYSCSEAKSAEVVEALLREVGGLESFQHSAIEGSSKMKAMAHFSEREKAAEAVRRLHDTKVPELGDTKIFIAHVISVKYNVLNGIIKAMQSEIDKLRDISWKESHVQLRTYPQTDLRKPFTTLRVSGENLKSVAKAKAALEKLLAGTKVVSKDSSAWDPYLLELGTLVFLNELSNRYGLYIHQDARNSQLVIYSTSPASLDEVERILAERISTMQKTAHSVILSPELLKNAMQGGMQRLKARFGNAAKLNVSASPKTITIIGSKTDLEEARALLLQEIEIITTMEASEKEQDCVVCWCEASEPLITACGHTYCTDCFSNQTASDTAIPMRCFGDESKCKHIFNIQELKTMLSPTKLEELLQTSFNSYIRHHPSQFRYCPTPDCPQIYRTSTQGDAFLCSTCLTPVCTSCNVISHDGMSCAEFKDLSSEDAKAFQRYKKEHDVRDCPNCKVGIQKNKGCNHMECTNCHAHICWVCMKVFGSGPDCYGHMRKAHGSFV</sequence>
<dbReference type="GO" id="GO:0004842">
    <property type="term" value="F:ubiquitin-protein transferase activity"/>
    <property type="evidence" value="ECO:0007669"/>
    <property type="project" value="TreeGrafter"/>
</dbReference>
<keyword evidence="3 8" id="KW-0479">Metal-binding</keyword>
<protein>
    <recommendedName>
        <fullName evidence="15">Ariadne-2 protein</fullName>
    </recommendedName>
</protein>
<evidence type="ECO:0000259" key="11">
    <source>
        <dbReference type="PROSITE" id="PS50835"/>
    </source>
</evidence>
<dbReference type="SMART" id="SM00647">
    <property type="entry name" value="IBR"/>
    <property type="match status" value="2"/>
</dbReference>
<dbReference type="GO" id="GO:0097039">
    <property type="term" value="P:protein linear polyubiquitination"/>
    <property type="evidence" value="ECO:0007669"/>
    <property type="project" value="TreeGrafter"/>
</dbReference>
<organism evidence="13 14">
    <name type="scientific">Phialocephala subalpina</name>
    <dbReference type="NCBI Taxonomy" id="576137"/>
    <lineage>
        <taxon>Eukaryota</taxon>
        <taxon>Fungi</taxon>
        <taxon>Dikarya</taxon>
        <taxon>Ascomycota</taxon>
        <taxon>Pezizomycotina</taxon>
        <taxon>Leotiomycetes</taxon>
        <taxon>Helotiales</taxon>
        <taxon>Mollisiaceae</taxon>
        <taxon>Phialocephala</taxon>
        <taxon>Phialocephala fortinii species complex</taxon>
    </lineage>
</organism>
<dbReference type="CDD" id="cd22585">
    <property type="entry name" value="Rcat_RBR_DEAH12-like"/>
    <property type="match status" value="1"/>
</dbReference>
<feature type="domain" description="RING-type" evidence="12">
    <location>
        <begin position="659"/>
        <end position="866"/>
    </location>
</feature>
<accession>A0A1L7XT76</accession>
<name>A0A1L7XT76_9HELO</name>
<feature type="domain" description="C3H1-type" evidence="10">
    <location>
        <begin position="53"/>
        <end position="80"/>
    </location>
</feature>
<dbReference type="InterPro" id="IPR002867">
    <property type="entry name" value="IBR_dom"/>
</dbReference>
<evidence type="ECO:0000313" key="13">
    <source>
        <dbReference type="EMBL" id="CZR68195.1"/>
    </source>
</evidence>
<reference evidence="13 14" key="1">
    <citation type="submission" date="2016-03" db="EMBL/GenBank/DDBJ databases">
        <authorList>
            <person name="Ploux O."/>
        </authorList>
    </citation>
    <scope>NUCLEOTIDE SEQUENCE [LARGE SCALE GENOMIC DNA]</scope>
    <source>
        <strain evidence="13 14">UAMH 11012</strain>
    </source>
</reference>
<dbReference type="PROSITE" id="PS50103">
    <property type="entry name" value="ZF_C3H1"/>
    <property type="match status" value="2"/>
</dbReference>
<dbReference type="PANTHER" id="PTHR22770">
    <property type="entry name" value="UBIQUITIN CONJUGATING ENZYME 7 INTERACTING PROTEIN-RELATED"/>
    <property type="match status" value="1"/>
</dbReference>
<evidence type="ECO:0000313" key="14">
    <source>
        <dbReference type="Proteomes" id="UP000184330"/>
    </source>
</evidence>
<evidence type="ECO:0000256" key="7">
    <source>
        <dbReference type="ARBA" id="ARBA00022833"/>
    </source>
</evidence>
<dbReference type="Gene3D" id="1.20.120.1750">
    <property type="match status" value="1"/>
</dbReference>
<evidence type="ECO:0000256" key="8">
    <source>
        <dbReference type="PROSITE-ProRule" id="PRU00723"/>
    </source>
</evidence>
<feature type="zinc finger region" description="C3H1-type" evidence="8">
    <location>
        <begin position="1"/>
        <end position="25"/>
    </location>
</feature>
<dbReference type="InterPro" id="IPR044066">
    <property type="entry name" value="TRIAD_supradom"/>
</dbReference>
<evidence type="ECO:0008006" key="15">
    <source>
        <dbReference type="Google" id="ProtNLM"/>
    </source>
</evidence>
<evidence type="ECO:0000256" key="3">
    <source>
        <dbReference type="ARBA" id="ARBA00022723"/>
    </source>
</evidence>
<dbReference type="PANTHER" id="PTHR22770:SF13">
    <property type="entry name" value="RING-TYPE DOMAIN-CONTAINING PROTEIN"/>
    <property type="match status" value="1"/>
</dbReference>
<dbReference type="InterPro" id="IPR051628">
    <property type="entry name" value="LUBAC_E3_Ligases"/>
</dbReference>
<dbReference type="OrthoDB" id="10009520at2759"/>
<proteinExistence type="predicted"/>
<feature type="zinc finger region" description="C3H1-type" evidence="8">
    <location>
        <begin position="53"/>
        <end position="80"/>
    </location>
</feature>
<dbReference type="CDD" id="cd20335">
    <property type="entry name" value="BRcat_RBR"/>
    <property type="match status" value="1"/>
</dbReference>
<dbReference type="InterPro" id="IPR000571">
    <property type="entry name" value="Znf_CCCH"/>
</dbReference>
<feature type="domain" description="Ig-like" evidence="11">
    <location>
        <begin position="294"/>
        <end position="374"/>
    </location>
</feature>
<keyword evidence="4" id="KW-0677">Repeat</keyword>
<dbReference type="GO" id="GO:0000151">
    <property type="term" value="C:ubiquitin ligase complex"/>
    <property type="evidence" value="ECO:0007669"/>
    <property type="project" value="TreeGrafter"/>
</dbReference>
<dbReference type="PROSITE" id="PS50835">
    <property type="entry name" value="IG_LIKE"/>
    <property type="match status" value="1"/>
</dbReference>
<keyword evidence="6" id="KW-0833">Ubl conjugation pathway</keyword>
<dbReference type="Pfam" id="PF00642">
    <property type="entry name" value="zf-CCCH"/>
    <property type="match status" value="1"/>
</dbReference>
<evidence type="ECO:0000256" key="4">
    <source>
        <dbReference type="ARBA" id="ARBA00022737"/>
    </source>
</evidence>
<keyword evidence="14" id="KW-1185">Reference proteome</keyword>
<evidence type="ECO:0000259" key="10">
    <source>
        <dbReference type="PROSITE" id="PS50103"/>
    </source>
</evidence>
<dbReference type="InterPro" id="IPR001841">
    <property type="entry name" value="Znf_RING"/>
</dbReference>
<dbReference type="Pfam" id="PF01485">
    <property type="entry name" value="IBR"/>
    <property type="match status" value="1"/>
</dbReference>
<evidence type="ECO:0000259" key="12">
    <source>
        <dbReference type="PROSITE" id="PS51873"/>
    </source>
</evidence>
<dbReference type="PROSITE" id="PS50089">
    <property type="entry name" value="ZF_RING_2"/>
    <property type="match status" value="1"/>
</dbReference>
<evidence type="ECO:0000256" key="2">
    <source>
        <dbReference type="ARBA" id="ARBA00022679"/>
    </source>
</evidence>
<comment type="pathway">
    <text evidence="1">Protein modification; protein ubiquitination.</text>
</comment>
<dbReference type="Pfam" id="PF22191">
    <property type="entry name" value="IBR_1"/>
    <property type="match status" value="1"/>
</dbReference>
<dbReference type="EMBL" id="FJOG01000052">
    <property type="protein sequence ID" value="CZR68195.1"/>
    <property type="molecule type" value="Genomic_DNA"/>
</dbReference>
<keyword evidence="2" id="KW-0808">Transferase</keyword>
<dbReference type="PROSITE" id="PS51873">
    <property type="entry name" value="TRIAD"/>
    <property type="match status" value="1"/>
</dbReference>
<dbReference type="SUPFAM" id="SSF57850">
    <property type="entry name" value="RING/U-box"/>
    <property type="match status" value="2"/>
</dbReference>
<dbReference type="Gene3D" id="2.30.30.1190">
    <property type="match status" value="1"/>
</dbReference>
<dbReference type="Gene3D" id="3.30.40.10">
    <property type="entry name" value="Zinc/RING finger domain, C3HC4 (zinc finger)"/>
    <property type="match status" value="1"/>
</dbReference>
<dbReference type="InterPro" id="IPR013083">
    <property type="entry name" value="Znf_RING/FYVE/PHD"/>
</dbReference>
<feature type="domain" description="C3H1-type" evidence="10">
    <location>
        <begin position="1"/>
        <end position="25"/>
    </location>
</feature>
<dbReference type="GO" id="GO:0043161">
    <property type="term" value="P:proteasome-mediated ubiquitin-dependent protein catabolic process"/>
    <property type="evidence" value="ECO:0007669"/>
    <property type="project" value="TreeGrafter"/>
</dbReference>
<dbReference type="STRING" id="576137.A0A1L7XT76"/>
<dbReference type="SMART" id="SM00356">
    <property type="entry name" value="ZnF_C3H1"/>
    <property type="match status" value="2"/>
</dbReference>
<dbReference type="InterPro" id="IPR013087">
    <property type="entry name" value="Znf_C2H2_type"/>
</dbReference>
<evidence type="ECO:0000256" key="5">
    <source>
        <dbReference type="ARBA" id="ARBA00022771"/>
    </source>
</evidence>
<dbReference type="PROSITE" id="PS00028">
    <property type="entry name" value="ZINC_FINGER_C2H2_1"/>
    <property type="match status" value="1"/>
</dbReference>
<evidence type="ECO:0000256" key="1">
    <source>
        <dbReference type="ARBA" id="ARBA00004906"/>
    </source>
</evidence>
<keyword evidence="5 8" id="KW-0863">Zinc-finger</keyword>
<dbReference type="CDD" id="cd16449">
    <property type="entry name" value="RING-HC"/>
    <property type="match status" value="1"/>
</dbReference>
<evidence type="ECO:0000256" key="6">
    <source>
        <dbReference type="ARBA" id="ARBA00022786"/>
    </source>
</evidence>
<dbReference type="GO" id="GO:0043130">
    <property type="term" value="F:ubiquitin binding"/>
    <property type="evidence" value="ECO:0007669"/>
    <property type="project" value="TreeGrafter"/>
</dbReference>
<feature type="domain" description="RING-type" evidence="9">
    <location>
        <begin position="663"/>
        <end position="701"/>
    </location>
</feature>
<dbReference type="GO" id="GO:0008270">
    <property type="term" value="F:zinc ion binding"/>
    <property type="evidence" value="ECO:0007669"/>
    <property type="project" value="UniProtKB-KW"/>
</dbReference>